<feature type="compositionally biased region" description="Polar residues" evidence="8">
    <location>
        <begin position="1526"/>
        <end position="1543"/>
    </location>
</feature>
<dbReference type="Gene3D" id="2.10.110.10">
    <property type="entry name" value="Cysteine Rich Protein"/>
    <property type="match status" value="3"/>
</dbReference>
<reference evidence="12" key="1">
    <citation type="journal article" date="2015" name="Proc. Natl. Acad. Sci. U.S.A.">
        <title>Genome sequence of the Asian Tiger mosquito, Aedes albopictus, reveals insights into its biology, genetics, and evolution.</title>
        <authorList>
            <person name="Chen X.G."/>
            <person name="Jiang X."/>
            <person name="Gu J."/>
            <person name="Xu M."/>
            <person name="Wu Y."/>
            <person name="Deng Y."/>
            <person name="Zhang C."/>
            <person name="Bonizzoni M."/>
            <person name="Dermauw W."/>
            <person name="Vontas J."/>
            <person name="Armbruster P."/>
            <person name="Huang X."/>
            <person name="Yang Y."/>
            <person name="Zhang H."/>
            <person name="He W."/>
            <person name="Peng H."/>
            <person name="Liu Y."/>
            <person name="Wu K."/>
            <person name="Chen J."/>
            <person name="Lirakis M."/>
            <person name="Topalis P."/>
            <person name="Van Leeuwen T."/>
            <person name="Hall A.B."/>
            <person name="Jiang X."/>
            <person name="Thorpe C."/>
            <person name="Mueller R.L."/>
            <person name="Sun C."/>
            <person name="Waterhouse R.M."/>
            <person name="Yan G."/>
            <person name="Tu Z.J."/>
            <person name="Fang X."/>
            <person name="James A.A."/>
        </authorList>
    </citation>
    <scope>NUCLEOTIDE SEQUENCE [LARGE SCALE GENOMIC DNA]</scope>
    <source>
        <strain evidence="12">Foshan</strain>
    </source>
</reference>
<feature type="region of interest" description="Disordered" evidence="8">
    <location>
        <begin position="124"/>
        <end position="156"/>
    </location>
</feature>
<feature type="region of interest" description="Disordered" evidence="8">
    <location>
        <begin position="454"/>
        <end position="494"/>
    </location>
</feature>
<accession>A0ABM2A040</accession>
<dbReference type="CDD" id="cd09455">
    <property type="entry name" value="LIM1_Enigma_like_1"/>
    <property type="match status" value="1"/>
</dbReference>
<feature type="compositionally biased region" description="Polar residues" evidence="8">
    <location>
        <begin position="1484"/>
        <end position="1510"/>
    </location>
</feature>
<feature type="compositionally biased region" description="Low complexity" evidence="8">
    <location>
        <begin position="536"/>
        <end position="560"/>
    </location>
</feature>
<dbReference type="GeneID" id="109423129"/>
<reference evidence="11" key="2">
    <citation type="submission" date="2025-05" db="UniProtKB">
        <authorList>
            <consortium name="EnsemblMetazoa"/>
        </authorList>
    </citation>
    <scope>IDENTIFICATION</scope>
    <source>
        <strain evidence="11">Foshan</strain>
    </source>
</reference>
<feature type="region of interest" description="Disordered" evidence="8">
    <location>
        <begin position="676"/>
        <end position="698"/>
    </location>
</feature>
<dbReference type="InterPro" id="IPR006643">
    <property type="entry name" value="Zasp-like_motif"/>
</dbReference>
<evidence type="ECO:0000313" key="11">
    <source>
        <dbReference type="EnsemblMetazoa" id="AALFPA23_023216.P34531"/>
    </source>
</evidence>
<dbReference type="Pfam" id="PF15936">
    <property type="entry name" value="DUF4749"/>
    <property type="match status" value="1"/>
</dbReference>
<dbReference type="InterPro" id="IPR031847">
    <property type="entry name" value="PDLI1-4/Zasp-like_mid"/>
</dbReference>
<sequence length="1813" mass="200295">MANLITVRLQRNEGQPWGFRLQGGKDFSSPLVLQRVNGGSVADQAGLMPGDALVKVNSTDVFNLRHKEAQDVIMAAGNSFELSVSRGTAWRPSVTPTGSIPSPSPSMPGHITPVTKTSLAATPQPVQHIGSGHNQAAKPFPSQQPQEQVNGSDGPIKSIVNKQYNTPVAMYSDETIAETLSSQAEVLAGGVLGVNFKKNERVYSPANSEVYKLLHEQGDEPEPDSIFSNKSHYSIHKLESASSHFYATQSHAIGGYATAGRLPVGSLTKPRSPVPPQMLHHPHPQPQTQPQQHHPQHQQAPHHPLPRPPMMAPPAPAPVPAPVRPAPQTAPRAGIPPKIHQDGQKSGVQAISAALNAHANLNGRSHSPYATNNQSNITPKPFGGPLPMSNLSQVQPPSSFPPVAGSVPTPFAAAITSQAPAPAPAPAPMAAAPAPQPAVYPPVVAPAPAPVAAAPAAVPTQQGDASDYEEEEEEEEQVQRPAESPAPLFTWPPKRLDDEIIPLATPIYIPVPETQKVVVKPVAPPPERPREKSKSKSPPEAQKQQQEQQQQQQQQQQQPSQEEEKQFVKSVQSKSAPELSRRRSDAQQQLQQQQCQEDESYETYTTTTTSTSASSEEYQMYSTQTSQPIVTLYETPVMEMDYPFSSGQRSAQASTGAMSDASYTHFVFRDPPMEVTSVEPSVEPSIEPEPERAKSPEVVKPQKRVEFVDYSQELERYLRAERAAREAAEKQNQVEIEEVTEEFTIPHYELPVIKSPNPLPNLPKPIVPNPVPKQWQSKLVQALCTAPKHPIRLTAEQIEEANFMKSRNEAFVREQHENKMRQLEALKRQVDALERRLDKKKPEPEPEPQPFPPLDIPRKGSVMARILASSTTKSERFPKYLPAPVIPLPEDSAPYFPPPHSMEPIRSEKISSFRASPFLEALTTAPYTPFQKFGTEIPSQMENMPVPIDRLTMSEALATAPERPYTPFTEVQFERSEMYEKMLKEQPSIQVDPEKNYSAFACVGGNRTPVPFRPIIPEIREPVEQPAPQPEPEPEPEPVVEEKKPEPEKPKKKLPPYPRKDAGSDHYSLAPRRETKSPLHQPAEIPNYQRKWYNLPTQNPPQTPEPQELRQNVPLAFVDTHSKSHLAKPIAQTVNTVNIRDQVTLKKSQPFTTIQNRTIPVIQTTLEDDAELAQYNNAHVRLQAKGVIDRGQSFTPSMILTKHPTTIPYYQHQLGFEEYFAETKSFDGRHTPIKPARKSPAFGPPPNPLKGFAPPPRDDIPNESGLYLSMGKLTGVPWYAHKDHVPADIQEKMIQQQHGMGGGYGVSKQQKTVTYRETPVTIQTQHHGDMTVQTRSQESSLREQASSERTINSASQVGNALIQKRTRIVEEHEHSQSAKAVDISKFSSKIKEDEAPQKGYVAQQTRRFSGQDEALNIPSQFQQQPQQLEQQAPHQPEPEPQVMQSFPPQMSQPNPTSFPSTTTFPEPIVDRFPTKSSRKHSVLLPSTQARSPTPTSGFKAQFNEFMQGSGAQPPLAPQREEPESELVQSWPPQLPSFTPNTNPIAERRISQPAAPPAPAAPSAAINGRRPSNNSITGFSNNSSNSNLMSSQNNNTDRSGASAGSTAFNRGRAACSTTAPTRGRGIMNQAVAPGGRIPLCGCCSQQIRGPFITALGRIWCPDHFICHNGNCKRPLADIGFVEEKGDLYCEYCFEEFLAPVCSKCNTRVKGDCLNAIGKQFHPECFKCAYCGKLFGNSPFFLEEGDPYCEADWNELFTTKCFACGFPVEAGDKWVEALNNNYHSQCFNCTSCKKNLEGQSFFAKGGRPFCKNHAR</sequence>
<dbReference type="InterPro" id="IPR036034">
    <property type="entry name" value="PDZ_sf"/>
</dbReference>
<feature type="compositionally biased region" description="Low complexity" evidence="8">
    <location>
        <begin position="676"/>
        <end position="685"/>
    </location>
</feature>
<keyword evidence="3 6" id="KW-0479">Metal-binding</keyword>
<feature type="coiled-coil region" evidence="7">
    <location>
        <begin position="711"/>
        <end position="740"/>
    </location>
</feature>
<evidence type="ECO:0000256" key="8">
    <source>
        <dbReference type="SAM" id="MobiDB-lite"/>
    </source>
</evidence>
<dbReference type="InterPro" id="IPR050604">
    <property type="entry name" value="PDZ-LIM_domain"/>
</dbReference>
<proteinExistence type="predicted"/>
<feature type="region of interest" description="Disordered" evidence="8">
    <location>
        <begin position="837"/>
        <end position="858"/>
    </location>
</feature>
<dbReference type="InterPro" id="IPR001478">
    <property type="entry name" value="PDZ"/>
</dbReference>
<name>A0ABM2A040_AEDAL</name>
<keyword evidence="2" id="KW-0963">Cytoplasm</keyword>
<evidence type="ECO:0000256" key="5">
    <source>
        <dbReference type="ARBA" id="ARBA00023038"/>
    </source>
</evidence>
<dbReference type="EnsemblMetazoa" id="AALFPA23_023216.R34531">
    <property type="protein sequence ID" value="AALFPA23_023216.P34531"/>
    <property type="gene ID" value="AALFPA23_023216"/>
</dbReference>
<feature type="compositionally biased region" description="Polar residues" evidence="8">
    <location>
        <begin position="362"/>
        <end position="378"/>
    </location>
</feature>
<keyword evidence="5 6" id="KW-0440">LIM domain</keyword>
<feature type="region of interest" description="Disordered" evidence="8">
    <location>
        <begin position="362"/>
        <end position="381"/>
    </location>
</feature>
<dbReference type="InterPro" id="IPR001781">
    <property type="entry name" value="Znf_LIM"/>
</dbReference>
<keyword evidence="7" id="KW-0175">Coiled coil</keyword>
<feature type="region of interest" description="Disordered" evidence="8">
    <location>
        <begin position="512"/>
        <end position="623"/>
    </location>
</feature>
<dbReference type="SMART" id="SM00228">
    <property type="entry name" value="PDZ"/>
    <property type="match status" value="1"/>
</dbReference>
<feature type="compositionally biased region" description="Pro residues" evidence="8">
    <location>
        <begin position="306"/>
        <end position="325"/>
    </location>
</feature>
<dbReference type="PROSITE" id="PS00478">
    <property type="entry name" value="LIM_DOMAIN_1"/>
    <property type="match status" value="2"/>
</dbReference>
<evidence type="ECO:0000256" key="1">
    <source>
        <dbReference type="ARBA" id="ARBA00004496"/>
    </source>
</evidence>
<comment type="subcellular location">
    <subcellularLocation>
        <location evidence="1">Cytoplasm</location>
    </subcellularLocation>
</comment>
<dbReference type="RefSeq" id="XP_062709030.1">
    <property type="nucleotide sequence ID" value="XM_062853046.1"/>
</dbReference>
<dbReference type="CDD" id="cd09461">
    <property type="entry name" value="LIM3_Enigma_like_1"/>
    <property type="match status" value="1"/>
</dbReference>
<evidence type="ECO:0000256" key="2">
    <source>
        <dbReference type="ARBA" id="ARBA00022490"/>
    </source>
</evidence>
<dbReference type="CDD" id="cd23068">
    <property type="entry name" value="PDZ_ZASP52-like"/>
    <property type="match status" value="1"/>
</dbReference>
<dbReference type="SMART" id="SM00132">
    <property type="entry name" value="LIM"/>
    <property type="match status" value="3"/>
</dbReference>
<feature type="region of interest" description="Disordered" evidence="8">
    <location>
        <begin position="1421"/>
        <end position="1606"/>
    </location>
</feature>
<dbReference type="PANTHER" id="PTHR24214">
    <property type="entry name" value="PDZ AND LIM DOMAIN PROTEIN ZASP"/>
    <property type="match status" value="1"/>
</dbReference>
<dbReference type="Pfam" id="PF00595">
    <property type="entry name" value="PDZ"/>
    <property type="match status" value="1"/>
</dbReference>
<evidence type="ECO:0000256" key="6">
    <source>
        <dbReference type="PROSITE-ProRule" id="PRU00125"/>
    </source>
</evidence>
<dbReference type="Pfam" id="PF00412">
    <property type="entry name" value="LIM"/>
    <property type="match status" value="3"/>
</dbReference>
<feature type="compositionally biased region" description="Low complexity" evidence="8">
    <location>
        <begin position="286"/>
        <end position="302"/>
    </location>
</feature>
<feature type="compositionally biased region" description="Low complexity" evidence="8">
    <location>
        <begin position="1453"/>
        <end position="1465"/>
    </location>
</feature>
<feature type="compositionally biased region" description="Low complexity" evidence="8">
    <location>
        <begin position="1571"/>
        <end position="1594"/>
    </location>
</feature>
<evidence type="ECO:0000259" key="10">
    <source>
        <dbReference type="PROSITE" id="PS50106"/>
    </source>
</evidence>
<dbReference type="PROSITE" id="PS50106">
    <property type="entry name" value="PDZ"/>
    <property type="match status" value="1"/>
</dbReference>
<feature type="region of interest" description="Disordered" evidence="8">
    <location>
        <begin position="1326"/>
        <end position="1358"/>
    </location>
</feature>
<evidence type="ECO:0000256" key="3">
    <source>
        <dbReference type="ARBA" id="ARBA00022723"/>
    </source>
</evidence>
<protein>
    <recommendedName>
        <fullName evidence="13">PDZ and LIM domain protein Zasp</fullName>
    </recommendedName>
</protein>
<feature type="domain" description="LIM zinc-binding" evidence="9">
    <location>
        <begin position="1758"/>
        <end position="1813"/>
    </location>
</feature>
<dbReference type="Proteomes" id="UP000069940">
    <property type="component" value="Unassembled WGS sequence"/>
</dbReference>
<evidence type="ECO:0000256" key="4">
    <source>
        <dbReference type="ARBA" id="ARBA00022833"/>
    </source>
</evidence>
<keyword evidence="4 6" id="KW-0862">Zinc</keyword>
<feature type="compositionally biased region" description="Low complexity" evidence="8">
    <location>
        <begin position="602"/>
        <end position="618"/>
    </location>
</feature>
<evidence type="ECO:0000259" key="9">
    <source>
        <dbReference type="PROSITE" id="PS50023"/>
    </source>
</evidence>
<feature type="region of interest" description="Disordered" evidence="8">
    <location>
        <begin position="263"/>
        <end position="343"/>
    </location>
</feature>
<dbReference type="SUPFAM" id="SSF50156">
    <property type="entry name" value="PDZ domain-like"/>
    <property type="match status" value="1"/>
</dbReference>
<feature type="domain" description="LIM zinc-binding" evidence="9">
    <location>
        <begin position="1698"/>
        <end position="1757"/>
    </location>
</feature>
<feature type="compositionally biased region" description="Polar residues" evidence="8">
    <location>
        <begin position="141"/>
        <end position="151"/>
    </location>
</feature>
<feature type="compositionally biased region" description="Low complexity" evidence="8">
    <location>
        <begin position="1421"/>
        <end position="1434"/>
    </location>
</feature>
<evidence type="ECO:0000256" key="7">
    <source>
        <dbReference type="SAM" id="Coils"/>
    </source>
</evidence>
<feature type="compositionally biased region" description="Basic and acidic residues" evidence="8">
    <location>
        <begin position="1040"/>
        <end position="1049"/>
    </location>
</feature>
<feature type="compositionally biased region" description="Polar residues" evidence="8">
    <location>
        <begin position="1595"/>
        <end position="1606"/>
    </location>
</feature>
<dbReference type="PROSITE" id="PS50023">
    <property type="entry name" value="LIM_DOMAIN_2"/>
    <property type="match status" value="2"/>
</dbReference>
<dbReference type="CDD" id="cd08368">
    <property type="entry name" value="LIM"/>
    <property type="match status" value="1"/>
</dbReference>
<keyword evidence="12" id="KW-1185">Reference proteome</keyword>
<dbReference type="SMART" id="SM00735">
    <property type="entry name" value="ZM"/>
    <property type="match status" value="1"/>
</dbReference>
<dbReference type="PANTHER" id="PTHR24214:SF38">
    <property type="entry name" value="PDZ AND LIM DOMAIN PROTEIN ZASP-RELATED"/>
    <property type="match status" value="1"/>
</dbReference>
<evidence type="ECO:0000313" key="12">
    <source>
        <dbReference type="Proteomes" id="UP000069940"/>
    </source>
</evidence>
<feature type="compositionally biased region" description="Acidic residues" evidence="8">
    <location>
        <begin position="466"/>
        <end position="476"/>
    </location>
</feature>
<feature type="domain" description="PDZ" evidence="10">
    <location>
        <begin position="6"/>
        <end position="88"/>
    </location>
</feature>
<organism evidence="11 12">
    <name type="scientific">Aedes albopictus</name>
    <name type="common">Asian tiger mosquito</name>
    <name type="synonym">Stegomyia albopicta</name>
    <dbReference type="NCBI Taxonomy" id="7160"/>
    <lineage>
        <taxon>Eukaryota</taxon>
        <taxon>Metazoa</taxon>
        <taxon>Ecdysozoa</taxon>
        <taxon>Arthropoda</taxon>
        <taxon>Hexapoda</taxon>
        <taxon>Insecta</taxon>
        <taxon>Pterygota</taxon>
        <taxon>Neoptera</taxon>
        <taxon>Endopterygota</taxon>
        <taxon>Diptera</taxon>
        <taxon>Nematocera</taxon>
        <taxon>Culicoidea</taxon>
        <taxon>Culicidae</taxon>
        <taxon>Culicinae</taxon>
        <taxon>Aedini</taxon>
        <taxon>Aedes</taxon>
        <taxon>Stegomyia</taxon>
    </lineage>
</organism>
<feature type="region of interest" description="Disordered" evidence="8">
    <location>
        <begin position="1021"/>
        <end position="1085"/>
    </location>
</feature>
<dbReference type="Gene3D" id="2.30.42.10">
    <property type="match status" value="1"/>
</dbReference>
<evidence type="ECO:0008006" key="13">
    <source>
        <dbReference type="Google" id="ProtNLM"/>
    </source>
</evidence>
<dbReference type="SUPFAM" id="SSF57716">
    <property type="entry name" value="Glucocorticoid receptor-like (DNA-binding domain)"/>
    <property type="match status" value="2"/>
</dbReference>
<feature type="compositionally biased region" description="Polar residues" evidence="8">
    <location>
        <begin position="1442"/>
        <end position="1452"/>
    </location>
</feature>